<protein>
    <submittedName>
        <fullName evidence="6 7">Uncharacterized protein LOC113206659 isoform X1</fullName>
    </submittedName>
</protein>
<organism evidence="5 6">
    <name type="scientific">Frankliniella occidentalis</name>
    <name type="common">Western flower thrips</name>
    <name type="synonym">Euthrips occidentalis</name>
    <dbReference type="NCBI Taxonomy" id="133901"/>
    <lineage>
        <taxon>Eukaryota</taxon>
        <taxon>Metazoa</taxon>
        <taxon>Ecdysozoa</taxon>
        <taxon>Arthropoda</taxon>
        <taxon>Hexapoda</taxon>
        <taxon>Insecta</taxon>
        <taxon>Pterygota</taxon>
        <taxon>Neoptera</taxon>
        <taxon>Paraneoptera</taxon>
        <taxon>Thysanoptera</taxon>
        <taxon>Terebrantia</taxon>
        <taxon>Thripoidea</taxon>
        <taxon>Thripidae</taxon>
        <taxon>Frankliniella</taxon>
    </lineage>
</organism>
<dbReference type="KEGG" id="foc:113206659"/>
<evidence type="ECO:0000256" key="1">
    <source>
        <dbReference type="ARBA" id="ARBA00022771"/>
    </source>
</evidence>
<feature type="domain" description="RING-type" evidence="4">
    <location>
        <begin position="3"/>
        <end position="43"/>
    </location>
</feature>
<dbReference type="PROSITE" id="PS50089">
    <property type="entry name" value="ZF_RING_2"/>
    <property type="match status" value="1"/>
</dbReference>
<sequence>MECNVCAEAFNKNERLPKVVVPCVHSACLKCLQEMDGKMCPTCGDPFLGDPVRLPNNYTVLQMLQNSVDMPDKTRGWCSECCALATPRCWEQHHVLAVGAALGQRVQDVLSQADAQLDGLKDRREEEQASQALTNLAALTGESWTLTLRGARRSLSVSLGDADDPVTKALLLLVAVRGELMEVPQKDADKEGSDSTTHVVDCKKKICSSARAVYKELISKMFGGQAERLLMSGTDENLGVLQAAAPTLERLSVSLPTPAVLRAVHAMPRLRRLRVYGGSQDICKPDAPVGALAALPDAPATLQWLEVQSPRPALLRFLLPAHRLNLEVLRLESQGSARARMSCYHLFSLLEQCDFQALRRLELNDMMANTFDGDDETHRKEDCARQRDTLRPVLPAAAEVLCVQCDRSVRKWEYL</sequence>
<evidence type="ECO:0000259" key="4">
    <source>
        <dbReference type="PROSITE" id="PS50089"/>
    </source>
</evidence>
<keyword evidence="2" id="KW-0862">Zinc</keyword>
<accession>A0A6J1SH07</accession>
<dbReference type="PANTHER" id="PTHR25464">
    <property type="entry name" value="TRIPARTITE MOTIF-CONTAINING PROTEIN 2-LIKE PROTEIN"/>
    <property type="match status" value="1"/>
</dbReference>
<dbReference type="RefSeq" id="XP_052128783.1">
    <property type="nucleotide sequence ID" value="XM_052272823.1"/>
</dbReference>
<keyword evidence="1 3" id="KW-0479">Metal-binding</keyword>
<gene>
    <name evidence="6 7" type="primary">LOC113206659</name>
</gene>
<dbReference type="Pfam" id="PF14634">
    <property type="entry name" value="zf-RING_5"/>
    <property type="match status" value="1"/>
</dbReference>
<dbReference type="Gene3D" id="3.30.40.10">
    <property type="entry name" value="Zinc/RING finger domain, C3HC4 (zinc finger)"/>
    <property type="match status" value="1"/>
</dbReference>
<reference evidence="6 7" key="1">
    <citation type="submission" date="2025-04" db="UniProtKB">
        <authorList>
            <consortium name="RefSeq"/>
        </authorList>
    </citation>
    <scope>IDENTIFICATION</scope>
    <source>
        <tissue evidence="6 7">Whole organism</tissue>
    </source>
</reference>
<evidence type="ECO:0000256" key="2">
    <source>
        <dbReference type="ARBA" id="ARBA00022833"/>
    </source>
</evidence>
<dbReference type="SUPFAM" id="SSF57850">
    <property type="entry name" value="RING/U-box"/>
    <property type="match status" value="1"/>
</dbReference>
<evidence type="ECO:0000313" key="7">
    <source>
        <dbReference type="RefSeq" id="XP_052128783.1"/>
    </source>
</evidence>
<evidence type="ECO:0000313" key="6">
    <source>
        <dbReference type="RefSeq" id="XP_026278625.2"/>
    </source>
</evidence>
<dbReference type="GeneID" id="113206659"/>
<dbReference type="AlphaFoldDB" id="A0A6J1SH07"/>
<dbReference type="InterPro" id="IPR001841">
    <property type="entry name" value="Znf_RING"/>
</dbReference>
<keyword evidence="1 3" id="KW-0863">Zinc-finger</keyword>
<keyword evidence="5" id="KW-1185">Reference proteome</keyword>
<dbReference type="PANTHER" id="PTHR25464:SF2">
    <property type="entry name" value="RING-TYPE DOMAIN-CONTAINING PROTEIN"/>
    <property type="match status" value="1"/>
</dbReference>
<dbReference type="RefSeq" id="XP_026278625.2">
    <property type="nucleotide sequence ID" value="XM_026422840.2"/>
</dbReference>
<dbReference type="InterPro" id="IPR013083">
    <property type="entry name" value="Znf_RING/FYVE/PHD"/>
</dbReference>
<evidence type="ECO:0000313" key="5">
    <source>
        <dbReference type="Proteomes" id="UP000504606"/>
    </source>
</evidence>
<dbReference type="OrthoDB" id="6333006at2759"/>
<dbReference type="Proteomes" id="UP000504606">
    <property type="component" value="Unplaced"/>
</dbReference>
<evidence type="ECO:0000256" key="3">
    <source>
        <dbReference type="PROSITE-ProRule" id="PRU00175"/>
    </source>
</evidence>
<dbReference type="GO" id="GO:0008270">
    <property type="term" value="F:zinc ion binding"/>
    <property type="evidence" value="ECO:0007669"/>
    <property type="project" value="UniProtKB-KW"/>
</dbReference>
<proteinExistence type="predicted"/>
<name>A0A6J1SH07_FRAOC</name>